<dbReference type="PANTHER" id="PTHR16305">
    <property type="entry name" value="TESTICULAR SOLUBLE ADENYLYL CYCLASE"/>
    <property type="match status" value="1"/>
</dbReference>
<dbReference type="RefSeq" id="WP_110293324.1">
    <property type="nucleotide sequence ID" value="NZ_QJKF01000001.1"/>
</dbReference>
<dbReference type="SUPFAM" id="SSF52540">
    <property type="entry name" value="P-loop containing nucleoside triphosphate hydrolases"/>
    <property type="match status" value="1"/>
</dbReference>
<feature type="domain" description="HTH luxR-type" evidence="3">
    <location>
        <begin position="807"/>
        <end position="871"/>
    </location>
</feature>
<dbReference type="SUPFAM" id="SSF46894">
    <property type="entry name" value="C-terminal effector domain of the bipartite response regulators"/>
    <property type="match status" value="1"/>
</dbReference>
<proteinExistence type="predicted"/>
<keyword evidence="2" id="KW-0067">ATP-binding</keyword>
<dbReference type="GO" id="GO:0005524">
    <property type="term" value="F:ATP binding"/>
    <property type="evidence" value="ECO:0007669"/>
    <property type="project" value="UniProtKB-KW"/>
</dbReference>
<dbReference type="GO" id="GO:0003677">
    <property type="term" value="F:DNA binding"/>
    <property type="evidence" value="ECO:0007669"/>
    <property type="project" value="InterPro"/>
</dbReference>
<dbReference type="SMART" id="SM00421">
    <property type="entry name" value="HTH_LUXR"/>
    <property type="match status" value="1"/>
</dbReference>
<dbReference type="Gene3D" id="1.10.10.10">
    <property type="entry name" value="Winged helix-like DNA-binding domain superfamily/Winged helix DNA-binding domain"/>
    <property type="match status" value="1"/>
</dbReference>
<dbReference type="CDD" id="cd06170">
    <property type="entry name" value="LuxR_C_like"/>
    <property type="match status" value="1"/>
</dbReference>
<comment type="caution">
    <text evidence="4">The sequence shown here is derived from an EMBL/GenBank/DDBJ whole genome shotgun (WGS) entry which is preliminary data.</text>
</comment>
<keyword evidence="1" id="KW-0547">Nucleotide-binding</keyword>
<dbReference type="InterPro" id="IPR000792">
    <property type="entry name" value="Tscrpt_reg_LuxR_C"/>
</dbReference>
<dbReference type="GO" id="GO:0005737">
    <property type="term" value="C:cytoplasm"/>
    <property type="evidence" value="ECO:0007669"/>
    <property type="project" value="TreeGrafter"/>
</dbReference>
<dbReference type="AlphaFoldDB" id="A0A318KA35"/>
<reference evidence="4 5" key="1">
    <citation type="submission" date="2018-05" db="EMBL/GenBank/DDBJ databases">
        <title>Genomic Encyclopedia of Type Strains, Phase IV (KMG-IV): sequencing the most valuable type-strain genomes for metagenomic binning, comparative biology and taxonomic classification.</title>
        <authorList>
            <person name="Goeker M."/>
        </authorList>
    </citation>
    <scope>NUCLEOTIDE SEQUENCE [LARGE SCALE GENOMIC DNA]</scope>
    <source>
        <strain evidence="4 5">DSM 44704</strain>
    </source>
</reference>
<dbReference type="EMBL" id="QJKF01000001">
    <property type="protein sequence ID" value="PXX71188.1"/>
    <property type="molecule type" value="Genomic_DNA"/>
</dbReference>
<dbReference type="InterPro" id="IPR016032">
    <property type="entry name" value="Sig_transdc_resp-reg_C-effctor"/>
</dbReference>
<dbReference type="Pfam" id="PF13191">
    <property type="entry name" value="AAA_16"/>
    <property type="match status" value="1"/>
</dbReference>
<accession>A0A318KA35</accession>
<evidence type="ECO:0000313" key="5">
    <source>
        <dbReference type="Proteomes" id="UP000247569"/>
    </source>
</evidence>
<dbReference type="PRINTS" id="PR00038">
    <property type="entry name" value="HTHLUXR"/>
</dbReference>
<dbReference type="PROSITE" id="PS00622">
    <property type="entry name" value="HTH_LUXR_1"/>
    <property type="match status" value="1"/>
</dbReference>
<evidence type="ECO:0000256" key="1">
    <source>
        <dbReference type="ARBA" id="ARBA00022741"/>
    </source>
</evidence>
<dbReference type="PROSITE" id="PS50043">
    <property type="entry name" value="HTH_LUXR_2"/>
    <property type="match status" value="1"/>
</dbReference>
<protein>
    <submittedName>
        <fullName evidence="4">Regulatory LuxR family protein</fullName>
    </submittedName>
</protein>
<dbReference type="PANTHER" id="PTHR16305:SF35">
    <property type="entry name" value="TRANSCRIPTIONAL ACTIVATOR DOMAIN"/>
    <property type="match status" value="1"/>
</dbReference>
<dbReference type="Gene3D" id="3.40.50.300">
    <property type="entry name" value="P-loop containing nucleotide triphosphate hydrolases"/>
    <property type="match status" value="1"/>
</dbReference>
<dbReference type="InterPro" id="IPR041664">
    <property type="entry name" value="AAA_16"/>
</dbReference>
<dbReference type="InterPro" id="IPR027417">
    <property type="entry name" value="P-loop_NTPase"/>
</dbReference>
<dbReference type="Pfam" id="PF00196">
    <property type="entry name" value="GerE"/>
    <property type="match status" value="1"/>
</dbReference>
<dbReference type="InterPro" id="IPR036388">
    <property type="entry name" value="WH-like_DNA-bd_sf"/>
</dbReference>
<dbReference type="OrthoDB" id="134933at2"/>
<organism evidence="4 5">
    <name type="scientific">Nocardia tenerifensis</name>
    <dbReference type="NCBI Taxonomy" id="228006"/>
    <lineage>
        <taxon>Bacteria</taxon>
        <taxon>Bacillati</taxon>
        <taxon>Actinomycetota</taxon>
        <taxon>Actinomycetes</taxon>
        <taxon>Mycobacteriales</taxon>
        <taxon>Nocardiaceae</taxon>
        <taxon>Nocardia</taxon>
    </lineage>
</organism>
<dbReference type="Proteomes" id="UP000247569">
    <property type="component" value="Unassembled WGS sequence"/>
</dbReference>
<evidence type="ECO:0000256" key="2">
    <source>
        <dbReference type="ARBA" id="ARBA00022840"/>
    </source>
</evidence>
<dbReference type="GO" id="GO:0004016">
    <property type="term" value="F:adenylate cyclase activity"/>
    <property type="evidence" value="ECO:0007669"/>
    <property type="project" value="TreeGrafter"/>
</dbReference>
<evidence type="ECO:0000259" key="3">
    <source>
        <dbReference type="PROSITE" id="PS50043"/>
    </source>
</evidence>
<sequence>MSYLVGRSEETARLLALLHEARESRGGAVVLLGEAGIGKSALLDHLAKASSGFLVMRASGAEFETELPYSALHQLCAPVLEHLDALPGRHRTALRIAFGMQTGTPDPFLAGAATLGLLVEHDRPLLCLIDDAQWLDHASARALAFAARRIGAERVALVFAARTGTGELARLPTVDVEPLHEAEARALLARETPASLDARVRDRILAEARGNPLALVELPRTAGLAGLAGGFDLPAPRAAERSFRARLAVLPPETRLLLTVAAAEPLGDPGLLWPAAKLLGVEDAAAEEAALVEFGTRVRFSHPLARSAVYHAATAAERRRAHAALAEVSDPVADPDRVAWHRGLAGAGPDEEVAAALTRSADRARARGGQAAAAAFLERAAALTLDPGLRSERVLAAVEAKLSVGDFGVAAELLSTLDSADPRVDLLRGRISFARFRGGDRPTDHLLRAAARLAERAPARARECYVDAIEMATLTGGLDAVIAAARTAPRNPEPPTSADLILDGVVALVVEGHRAAATLLRPVVADGTDPAWSRWPTLGYLLAVELWDIDAMRGIATTVTASGRELGSFHMLPIGLAMLATVTAHEGDLGAATAMISEEEAIAAATGAAPLVYPRIHLAGLRGRRAEAEELFAGVGPHMTLSVQYATAVLANGLADYPAALRAAESAVATGDLGLAGLALPELVEAAVRCREPEIARAALATLTERAGAGGQPWGRGTATYARALVDDDEDAYRQAVSLLDSTAFGIAGARAHLVYGEWLRRQGRRRDARAELRLAHDRLSALGAEAFAARAAAELRATGEQTRARAASAADTLTVHEVHIARLVAAGATSKEVAAKLFLSPRTVDAHLRNIFRKLGITSRRQLRDLPAIR</sequence>
<keyword evidence="5" id="KW-1185">Reference proteome</keyword>
<dbReference type="GO" id="GO:0006355">
    <property type="term" value="P:regulation of DNA-templated transcription"/>
    <property type="evidence" value="ECO:0007669"/>
    <property type="project" value="InterPro"/>
</dbReference>
<name>A0A318KA35_9NOCA</name>
<evidence type="ECO:0000313" key="4">
    <source>
        <dbReference type="EMBL" id="PXX71188.1"/>
    </source>
</evidence>
<gene>
    <name evidence="4" type="ORF">DFR70_101610</name>
</gene>